<proteinExistence type="predicted"/>
<protein>
    <recommendedName>
        <fullName evidence="3">Protein hydE</fullName>
    </recommendedName>
</protein>
<dbReference type="EMBL" id="CP063078">
    <property type="protein sequence ID" value="QOQ87098.1"/>
    <property type="molecule type" value="Genomic_DNA"/>
</dbReference>
<organism evidence="1 2">
    <name type="scientific">Campylobacter corcagiensis</name>
    <dbReference type="NCBI Taxonomy" id="1448857"/>
    <lineage>
        <taxon>Bacteria</taxon>
        <taxon>Pseudomonadati</taxon>
        <taxon>Campylobacterota</taxon>
        <taxon>Epsilonproteobacteria</taxon>
        <taxon>Campylobacterales</taxon>
        <taxon>Campylobacteraceae</taxon>
        <taxon>Campylobacter</taxon>
    </lineage>
</organism>
<name>A0A7M1LEW7_9BACT</name>
<accession>A0A7M1LEW7</accession>
<dbReference type="OrthoDB" id="5318537at2"/>
<evidence type="ECO:0000313" key="1">
    <source>
        <dbReference type="EMBL" id="QOQ87098.1"/>
    </source>
</evidence>
<evidence type="ECO:0008006" key="3">
    <source>
        <dbReference type="Google" id="ProtNLM"/>
    </source>
</evidence>
<dbReference type="Proteomes" id="UP000594749">
    <property type="component" value="Chromosome"/>
</dbReference>
<evidence type="ECO:0000313" key="2">
    <source>
        <dbReference type="Proteomes" id="UP000594749"/>
    </source>
</evidence>
<dbReference type="AlphaFoldDB" id="A0A7M1LEW7"/>
<gene>
    <name evidence="1" type="ORF">IMC76_07755</name>
</gene>
<dbReference type="RefSeq" id="WP_025803454.1">
    <property type="nucleotide sequence ID" value="NZ_CP053842.1"/>
</dbReference>
<sequence length="465" mass="53372">MILAYKFEYTHKIPYLAYFLDYYAKKSNLKYTITFKNSEIILYVDASEDELLKFSDESMNLIPNSIFLSKSSVEVTDQMPSFDVKIPDTKFSSITPFMIKNSKSNEYGIFSEVSVFKDSKFTLVNEENFSEILEFCKLNLTHNQPLKFKDKNGEFIMENGLNFSSNFIMPTSFLNINKAFVADEKTLICLASFEKPIITLKLNSIFRDNHKNAPMFFDVKGASDFFIFSLLNALNKDEIFFISVKTEHKGFKILVQDDEILVINGGNFSFENKSCDVEISDNVYYKGAKSLVKFSEILSFDELENMIKADDTGLRLFNNFSKNFRFPSGSIKDSTDFLLLLDMASLVLFGKNRDYLFEMASDFLGQKGPRIDCFINELKFDTVKFIRSGMSFKLAGVDDRLLSYGYIESLMHFFDDFIGDIKDELDIKSVLLKGEIFTQKAGAKCAKKILSKSLDVRYKSPLNDD</sequence>
<keyword evidence="2" id="KW-1185">Reference proteome</keyword>
<reference evidence="1 2" key="1">
    <citation type="submission" date="2020-10" db="EMBL/GenBank/DDBJ databases">
        <title>Campylobacter and Helicobacter PacBio genomes.</title>
        <authorList>
            <person name="Lane C."/>
        </authorList>
    </citation>
    <scope>NUCLEOTIDE SEQUENCE [LARGE SCALE GENOMIC DNA]</scope>
    <source>
        <strain evidence="1 2">2016D-0077</strain>
    </source>
</reference>